<dbReference type="Proteomes" id="UP000817658">
    <property type="component" value="Chromosome 1"/>
</dbReference>
<evidence type="ECO:0000313" key="1">
    <source>
        <dbReference type="EMBL" id="BAD82672.1"/>
    </source>
</evidence>
<sequence length="65" mass="7047">MLTKDIEWYLERLRVEEVPQRGVVLGSVSGVVDDAGGSRGLVAFDGGDEDSQEHLTDKCLQLGSI</sequence>
<dbReference type="AlphaFoldDB" id="Q5N783"/>
<reference evidence="1" key="1">
    <citation type="journal article" date="2002" name="Nature">
        <title>The genome sequence and structure of rice chromosome 1.</title>
        <authorList>
            <person name="Sasaki T."/>
            <person name="Matsumoto T."/>
            <person name="Yamamoto K."/>
            <person name="Sakata K."/>
            <person name="Baba T."/>
            <person name="Katayose Y."/>
            <person name="Wu J."/>
            <person name="Niimura Y."/>
            <person name="Cheng Z."/>
            <person name="Nagamura Y."/>
            <person name="Antonio B.A."/>
            <person name="Kanamori H."/>
            <person name="Hosokawa S."/>
            <person name="Masukawa M."/>
            <person name="Arikawa K."/>
            <person name="Chiden Y."/>
            <person name="Hayashi M."/>
            <person name="Okamoto M."/>
            <person name="Ando T."/>
            <person name="Aoki H."/>
            <person name="Arita K."/>
            <person name="Hamada M."/>
            <person name="Harada C."/>
            <person name="Hijishita S."/>
            <person name="Honda M."/>
            <person name="Ichikawa Y."/>
            <person name="Idonuma A."/>
            <person name="Iijima M."/>
            <person name="Ikeda M."/>
            <person name="Ikeno M."/>
            <person name="Itoh S."/>
            <person name="Itoh T."/>
            <person name="Itoh Y."/>
            <person name="Itoh Y."/>
            <person name="Iwabuchi A."/>
            <person name="Kamiya K."/>
            <person name="Karasawa W."/>
            <person name="Katagiri S."/>
            <person name="Kikuta A."/>
            <person name="Kobayashi N."/>
            <person name="Kono I."/>
            <person name="Machita K."/>
            <person name="Maehara T."/>
            <person name="Mizuno H."/>
            <person name="Mizubayashi T."/>
            <person name="Mukai Y."/>
            <person name="Nagasaki H."/>
            <person name="Nakashima M."/>
            <person name="Nakama Y."/>
            <person name="Nakamichi Y."/>
            <person name="Nakamura M."/>
            <person name="Namiki N."/>
            <person name="Negishi M."/>
            <person name="Ohta I."/>
            <person name="Ono N."/>
            <person name="Saji S."/>
            <person name="Sakai K."/>
            <person name="Shibata M."/>
            <person name="Shimokawa T."/>
            <person name="Shomura A."/>
            <person name="Song J."/>
            <person name="Takazaki Y."/>
            <person name="Terasawa K."/>
            <person name="Tsuji K."/>
            <person name="Waki K."/>
            <person name="Yamagata H."/>
            <person name="Yamane H."/>
            <person name="Yoshiki S."/>
            <person name="Yoshihara R."/>
            <person name="Yukawa K."/>
            <person name="Zhong H."/>
            <person name="Iwama H."/>
            <person name="Endo T."/>
            <person name="Ito H."/>
            <person name="Hahn J.H."/>
            <person name="Kim H.I."/>
            <person name="Eun M.Y."/>
            <person name="Yano M."/>
            <person name="Jiang J."/>
            <person name="Gojobori T."/>
        </authorList>
    </citation>
    <scope>NUCLEOTIDE SEQUENCE [LARGE SCALE GENOMIC DNA]</scope>
</reference>
<organism evidence="1">
    <name type="scientific">Oryza sativa subsp. japonica</name>
    <name type="common">Rice</name>
    <dbReference type="NCBI Taxonomy" id="39947"/>
    <lineage>
        <taxon>Eukaryota</taxon>
        <taxon>Viridiplantae</taxon>
        <taxon>Streptophyta</taxon>
        <taxon>Embryophyta</taxon>
        <taxon>Tracheophyta</taxon>
        <taxon>Spermatophyta</taxon>
        <taxon>Magnoliopsida</taxon>
        <taxon>Liliopsida</taxon>
        <taxon>Poales</taxon>
        <taxon>Poaceae</taxon>
        <taxon>BOP clade</taxon>
        <taxon>Oryzoideae</taxon>
        <taxon>Oryzeae</taxon>
        <taxon>Oryzinae</taxon>
        <taxon>Oryza</taxon>
        <taxon>Oryza sativa</taxon>
    </lineage>
</organism>
<proteinExistence type="predicted"/>
<accession>Q5N783</accession>
<dbReference type="EMBL" id="AP004127">
    <property type="protein sequence ID" value="BAD82672.1"/>
    <property type="molecule type" value="Genomic_DNA"/>
</dbReference>
<gene>
    <name evidence="1" type="primary">P0005H10.36</name>
</gene>
<name>Q5N783_ORYSJ</name>
<protein>
    <submittedName>
        <fullName evidence="1">Uncharacterized protein</fullName>
    </submittedName>
</protein>